<accession>A0A0E3BAM1</accession>
<dbReference type="PANTHER" id="PTHR30537">
    <property type="entry name" value="HTH-TYPE TRANSCRIPTIONAL REGULATOR"/>
    <property type="match status" value="1"/>
</dbReference>
<dbReference type="InterPro" id="IPR005119">
    <property type="entry name" value="LysR_subst-bd"/>
</dbReference>
<dbReference type="GO" id="GO:0003677">
    <property type="term" value="F:DNA binding"/>
    <property type="evidence" value="ECO:0007669"/>
    <property type="project" value="UniProtKB-KW"/>
</dbReference>
<feature type="domain" description="HTH lysR-type" evidence="5">
    <location>
        <begin position="14"/>
        <end position="64"/>
    </location>
</feature>
<evidence type="ECO:0000259" key="5">
    <source>
        <dbReference type="PROSITE" id="PS50931"/>
    </source>
</evidence>
<dbReference type="InterPro" id="IPR036388">
    <property type="entry name" value="WH-like_DNA-bd_sf"/>
</dbReference>
<dbReference type="AlphaFoldDB" id="A0A0E3BAM1"/>
<keyword evidence="4" id="KW-0804">Transcription</keyword>
<keyword evidence="3" id="KW-0238">DNA-binding</keyword>
<sequence length="307" mass="33814">MIQYMAGSLSGIDVFVTVVEAGSFAQAAQGLHITRSAVGKSVARLEQRLGVLLFHRTTRSQSLTEEGSLFYDHCLRALEAVRTGEAALESGKGHVNGRLRVSMPVLFGNLYIAPILLELAREHPGLTLELYFSDRMVDLVDEGLDLVIRNGVPPDSGDLAARRLGVHSMVFCAAPSYLQGHGELATLHDLQQHDGLAYTRQGRVHDWQVLVDGQVKAIRPKARFQMDDLRTITDAAIAGFGIAWLPSWLARKHLDSGELREVLQGQPSVSYVINALWPYTVHLPLKTRLAVDELVKKLPQRLAVDEG</sequence>
<evidence type="ECO:0000256" key="4">
    <source>
        <dbReference type="ARBA" id="ARBA00023163"/>
    </source>
</evidence>
<dbReference type="PRINTS" id="PR00039">
    <property type="entry name" value="HTHLYSR"/>
</dbReference>
<dbReference type="EMBL" id="AWTN01000116">
    <property type="protein sequence ID" value="KGG86027.1"/>
    <property type="molecule type" value="Genomic_DNA"/>
</dbReference>
<evidence type="ECO:0000313" key="6">
    <source>
        <dbReference type="EMBL" id="KGG86027.1"/>
    </source>
</evidence>
<dbReference type="Gene3D" id="1.10.10.10">
    <property type="entry name" value="Winged helix-like DNA-binding domain superfamily/Winged helix DNA-binding domain"/>
    <property type="match status" value="1"/>
</dbReference>
<evidence type="ECO:0000256" key="2">
    <source>
        <dbReference type="ARBA" id="ARBA00023015"/>
    </source>
</evidence>
<dbReference type="PROSITE" id="PS50931">
    <property type="entry name" value="HTH_LYSR"/>
    <property type="match status" value="1"/>
</dbReference>
<reference evidence="6 7" key="1">
    <citation type="submission" date="2013-09" db="EMBL/GenBank/DDBJ databases">
        <title>High correlation between genotypes and phenotypes of environmental bacteria Comamonas testosteroni strains.</title>
        <authorList>
            <person name="Liu L."/>
            <person name="Zhu W."/>
            <person name="Xia X."/>
            <person name="Xu B."/>
            <person name="Luo M."/>
            <person name="Wang G."/>
        </authorList>
    </citation>
    <scope>NUCLEOTIDE SEQUENCE [LARGE SCALE GENOMIC DNA]</scope>
    <source>
        <strain evidence="6 7">JL14</strain>
    </source>
</reference>
<dbReference type="SUPFAM" id="SSF53850">
    <property type="entry name" value="Periplasmic binding protein-like II"/>
    <property type="match status" value="1"/>
</dbReference>
<evidence type="ECO:0000256" key="3">
    <source>
        <dbReference type="ARBA" id="ARBA00023125"/>
    </source>
</evidence>
<keyword evidence="2" id="KW-0805">Transcription regulation</keyword>
<dbReference type="InterPro" id="IPR000847">
    <property type="entry name" value="LysR_HTH_N"/>
</dbReference>
<gene>
    <name evidence="6" type="ORF">P245_22440</name>
</gene>
<dbReference type="Pfam" id="PF03466">
    <property type="entry name" value="LysR_substrate"/>
    <property type="match status" value="1"/>
</dbReference>
<proteinExistence type="inferred from homology"/>
<comment type="caution">
    <text evidence="6">The sequence shown here is derived from an EMBL/GenBank/DDBJ whole genome shotgun (WGS) entry which is preliminary data.</text>
</comment>
<dbReference type="SUPFAM" id="SSF46785">
    <property type="entry name" value="Winged helix' DNA-binding domain"/>
    <property type="match status" value="1"/>
</dbReference>
<dbReference type="Proteomes" id="UP000029567">
    <property type="component" value="Unassembled WGS sequence"/>
</dbReference>
<name>A0A0E3BAM1_9BURK</name>
<dbReference type="PANTHER" id="PTHR30537:SF5">
    <property type="entry name" value="HTH-TYPE TRANSCRIPTIONAL ACTIVATOR TTDR-RELATED"/>
    <property type="match status" value="1"/>
</dbReference>
<dbReference type="InterPro" id="IPR036390">
    <property type="entry name" value="WH_DNA-bd_sf"/>
</dbReference>
<organism evidence="6 7">
    <name type="scientific">Comamonas thiooxydans</name>
    <dbReference type="NCBI Taxonomy" id="363952"/>
    <lineage>
        <taxon>Bacteria</taxon>
        <taxon>Pseudomonadati</taxon>
        <taxon>Pseudomonadota</taxon>
        <taxon>Betaproteobacteria</taxon>
        <taxon>Burkholderiales</taxon>
        <taxon>Comamonadaceae</taxon>
        <taxon>Comamonas</taxon>
    </lineage>
</organism>
<protein>
    <submittedName>
        <fullName evidence="6">LysR family transcriptional regulator</fullName>
    </submittedName>
</protein>
<dbReference type="Gene3D" id="3.40.190.290">
    <property type="match status" value="1"/>
</dbReference>
<dbReference type="GO" id="GO:0003700">
    <property type="term" value="F:DNA-binding transcription factor activity"/>
    <property type="evidence" value="ECO:0007669"/>
    <property type="project" value="InterPro"/>
</dbReference>
<dbReference type="Pfam" id="PF00126">
    <property type="entry name" value="HTH_1"/>
    <property type="match status" value="1"/>
</dbReference>
<evidence type="ECO:0000313" key="7">
    <source>
        <dbReference type="Proteomes" id="UP000029567"/>
    </source>
</evidence>
<dbReference type="CDD" id="cd08475">
    <property type="entry name" value="PBP2_CrgA_like_6"/>
    <property type="match status" value="1"/>
</dbReference>
<evidence type="ECO:0000256" key="1">
    <source>
        <dbReference type="ARBA" id="ARBA00009437"/>
    </source>
</evidence>
<dbReference type="FunFam" id="1.10.10.10:FF:000001">
    <property type="entry name" value="LysR family transcriptional regulator"/>
    <property type="match status" value="1"/>
</dbReference>
<comment type="similarity">
    <text evidence="1">Belongs to the LysR transcriptional regulatory family.</text>
</comment>
<dbReference type="InterPro" id="IPR058163">
    <property type="entry name" value="LysR-type_TF_proteobact-type"/>
</dbReference>